<protein>
    <submittedName>
        <fullName evidence="2">Uncharacterized protein LOC111332585</fullName>
    </submittedName>
</protein>
<proteinExistence type="predicted"/>
<dbReference type="InterPro" id="IPR011010">
    <property type="entry name" value="DNA_brk_join_enz"/>
</dbReference>
<dbReference type="EMBL" id="CACRXK020007182">
    <property type="protein sequence ID" value="CAB4011536.1"/>
    <property type="molecule type" value="Genomic_DNA"/>
</dbReference>
<dbReference type="OrthoDB" id="5959426at2759"/>
<evidence type="ECO:0000313" key="3">
    <source>
        <dbReference type="Proteomes" id="UP001152795"/>
    </source>
</evidence>
<accession>A0A7D9EIU4</accession>
<dbReference type="SUPFAM" id="SSF56349">
    <property type="entry name" value="DNA breaking-rejoining enzymes"/>
    <property type="match status" value="1"/>
</dbReference>
<dbReference type="GO" id="GO:0006310">
    <property type="term" value="P:DNA recombination"/>
    <property type="evidence" value="ECO:0007669"/>
    <property type="project" value="UniProtKB-KW"/>
</dbReference>
<dbReference type="Proteomes" id="UP001152795">
    <property type="component" value="Unassembled WGS sequence"/>
</dbReference>
<organism evidence="2 3">
    <name type="scientific">Paramuricea clavata</name>
    <name type="common">Red gorgonian</name>
    <name type="synonym">Violescent sea-whip</name>
    <dbReference type="NCBI Taxonomy" id="317549"/>
    <lineage>
        <taxon>Eukaryota</taxon>
        <taxon>Metazoa</taxon>
        <taxon>Cnidaria</taxon>
        <taxon>Anthozoa</taxon>
        <taxon>Octocorallia</taxon>
        <taxon>Malacalcyonacea</taxon>
        <taxon>Plexauridae</taxon>
        <taxon>Paramuricea</taxon>
    </lineage>
</organism>
<dbReference type="InterPro" id="IPR013762">
    <property type="entry name" value="Integrase-like_cat_sf"/>
</dbReference>
<feature type="non-terminal residue" evidence="2">
    <location>
        <position position="1"/>
    </location>
</feature>
<name>A0A7D9EIU4_PARCT</name>
<dbReference type="AlphaFoldDB" id="A0A7D9EIU4"/>
<dbReference type="InterPro" id="IPR052787">
    <property type="entry name" value="MAVS"/>
</dbReference>
<dbReference type="Gene3D" id="1.10.443.10">
    <property type="entry name" value="Intergrase catalytic core"/>
    <property type="match status" value="1"/>
</dbReference>
<sequence>MYSRKIRKWSKQRNIQQELHEMDDKTLDKCLCQFYAEVKNQQGEDYSKSTLIGLKHGLERYLNCPPYNRGLSMSYNPAFKMSNSVLNAKIVSFKKQGKENVVHKPVLEAEDLTKLKNSDVLNVSTPLGLLRNVWFHVSLFWCRRGREGQRKLTKDSFVFTEDANGEAFVTMAHSEASKNHPGGIHDNESFENLGRMYKTDAENDGFSALQLFITKLHPSCEAFFQYPKRKWSPADNTWYENKPLGVNTLGNMMKTISEAASLSKVYTNHSVRATSITLWSNAGLTNRHIMAISGHRSEQSLVHYNQRPSSHQLKRSMSGVLQSKNNNLTLDKLSEFRPFICDSPLTPMSGFKTIDQRSSTPPIFANITKLQKCSKCFSSHFFVFTLVNSQCLYNITKLQKCSKCCTSSWTSSVSSRISIKNKRNVESRVGCL</sequence>
<dbReference type="GO" id="GO:0003677">
    <property type="term" value="F:DNA binding"/>
    <property type="evidence" value="ECO:0007669"/>
    <property type="project" value="InterPro"/>
</dbReference>
<dbReference type="GO" id="GO:0015074">
    <property type="term" value="P:DNA integration"/>
    <property type="evidence" value="ECO:0007669"/>
    <property type="project" value="InterPro"/>
</dbReference>
<dbReference type="PANTHER" id="PTHR21446:SF12">
    <property type="entry name" value="POTASSIUM CHANNEL TETRAMERIZATION DOMAIN CONTAINING 1"/>
    <property type="match status" value="1"/>
</dbReference>
<keyword evidence="3" id="KW-1185">Reference proteome</keyword>
<dbReference type="PANTHER" id="PTHR21446">
    <property type="entry name" value="DUF3504 DOMAIN-CONTAINING PROTEIN"/>
    <property type="match status" value="1"/>
</dbReference>
<reference evidence="2" key="1">
    <citation type="submission" date="2020-04" db="EMBL/GenBank/DDBJ databases">
        <authorList>
            <person name="Alioto T."/>
            <person name="Alioto T."/>
            <person name="Gomez Garrido J."/>
        </authorList>
    </citation>
    <scope>NUCLEOTIDE SEQUENCE</scope>
    <source>
        <strain evidence="2">A484AB</strain>
    </source>
</reference>
<evidence type="ECO:0000256" key="1">
    <source>
        <dbReference type="ARBA" id="ARBA00023172"/>
    </source>
</evidence>
<keyword evidence="1" id="KW-0233">DNA recombination</keyword>
<evidence type="ECO:0000313" key="2">
    <source>
        <dbReference type="EMBL" id="CAB4011536.1"/>
    </source>
</evidence>
<comment type="caution">
    <text evidence="2">The sequence shown here is derived from an EMBL/GenBank/DDBJ whole genome shotgun (WGS) entry which is preliminary data.</text>
</comment>
<gene>
    <name evidence="2" type="ORF">PACLA_8A084191</name>
</gene>